<dbReference type="EMBL" id="JYDR01002423">
    <property type="protein sequence ID" value="KRY62304.1"/>
    <property type="molecule type" value="Genomic_DNA"/>
</dbReference>
<protein>
    <submittedName>
        <fullName evidence="1">Uncharacterized protein</fullName>
    </submittedName>
</protein>
<sequence>MSPMLSSRFPVLRFNLYPTQCNLTVFPTNDVLKRYW</sequence>
<dbReference type="Proteomes" id="UP000054632">
    <property type="component" value="Unassembled WGS sequence"/>
</dbReference>
<comment type="caution">
    <text evidence="1">The sequence shown here is derived from an EMBL/GenBank/DDBJ whole genome shotgun (WGS) entry which is preliminary data.</text>
</comment>
<name>A0A0V1DKZ2_TRIPS</name>
<proteinExistence type="predicted"/>
<gene>
    <name evidence="1" type="ORF">T4A_13288</name>
</gene>
<organism evidence="1 2">
    <name type="scientific">Trichinella pseudospiralis</name>
    <name type="common">Parasitic roundworm</name>
    <dbReference type="NCBI Taxonomy" id="6337"/>
    <lineage>
        <taxon>Eukaryota</taxon>
        <taxon>Metazoa</taxon>
        <taxon>Ecdysozoa</taxon>
        <taxon>Nematoda</taxon>
        <taxon>Enoplea</taxon>
        <taxon>Dorylaimia</taxon>
        <taxon>Trichinellida</taxon>
        <taxon>Trichinellidae</taxon>
        <taxon>Trichinella</taxon>
    </lineage>
</organism>
<evidence type="ECO:0000313" key="2">
    <source>
        <dbReference type="Proteomes" id="UP000054632"/>
    </source>
</evidence>
<evidence type="ECO:0000313" key="1">
    <source>
        <dbReference type="EMBL" id="KRY62304.1"/>
    </source>
</evidence>
<dbReference type="AlphaFoldDB" id="A0A0V1DKZ2"/>
<reference evidence="1 2" key="1">
    <citation type="submission" date="2015-01" db="EMBL/GenBank/DDBJ databases">
        <title>Evolution of Trichinella species and genotypes.</title>
        <authorList>
            <person name="Korhonen P.K."/>
            <person name="Edoardo P."/>
            <person name="Giuseppe L.R."/>
            <person name="Gasser R.B."/>
        </authorList>
    </citation>
    <scope>NUCLEOTIDE SEQUENCE [LARGE SCALE GENOMIC DNA]</scope>
    <source>
        <strain evidence="1">ISS13</strain>
    </source>
</reference>
<accession>A0A0V1DKZ2</accession>